<dbReference type="PANTHER" id="PTHR31579:SF1">
    <property type="entry name" value="OS03G0796600 PROTEIN"/>
    <property type="match status" value="1"/>
</dbReference>
<keyword evidence="3" id="KW-1185">Reference proteome</keyword>
<dbReference type="InterPro" id="IPR006502">
    <property type="entry name" value="PDDEXK-like"/>
</dbReference>
<feature type="region of interest" description="Disordered" evidence="1">
    <location>
        <begin position="1"/>
        <end position="42"/>
    </location>
</feature>
<accession>A0A8T2R3F8</accession>
<dbReference type="EMBL" id="CM035435">
    <property type="protein sequence ID" value="KAH7290537.1"/>
    <property type="molecule type" value="Genomic_DNA"/>
</dbReference>
<name>A0A8T2R3F8_CERRI</name>
<dbReference type="NCBIfam" id="TIGR01615">
    <property type="entry name" value="A_thal_3542"/>
    <property type="match status" value="1"/>
</dbReference>
<reference evidence="2" key="1">
    <citation type="submission" date="2021-08" db="EMBL/GenBank/DDBJ databases">
        <title>WGS assembly of Ceratopteris richardii.</title>
        <authorList>
            <person name="Marchant D.B."/>
            <person name="Chen G."/>
            <person name="Jenkins J."/>
            <person name="Shu S."/>
            <person name="Leebens-Mack J."/>
            <person name="Grimwood J."/>
            <person name="Schmutz J."/>
            <person name="Soltis P."/>
            <person name="Soltis D."/>
            <person name="Chen Z.-H."/>
        </authorList>
    </citation>
    <scope>NUCLEOTIDE SEQUENCE</scope>
    <source>
        <strain evidence="2">Whitten #5841</strain>
        <tissue evidence="2">Leaf</tissue>
    </source>
</reference>
<comment type="caution">
    <text evidence="2">The sequence shown here is derived from an EMBL/GenBank/DDBJ whole genome shotgun (WGS) entry which is preliminary data.</text>
</comment>
<dbReference type="Pfam" id="PF04720">
    <property type="entry name" value="PDDEXK_6"/>
    <property type="match status" value="1"/>
</dbReference>
<organism evidence="2 3">
    <name type="scientific">Ceratopteris richardii</name>
    <name type="common">Triangle waterfern</name>
    <dbReference type="NCBI Taxonomy" id="49495"/>
    <lineage>
        <taxon>Eukaryota</taxon>
        <taxon>Viridiplantae</taxon>
        <taxon>Streptophyta</taxon>
        <taxon>Embryophyta</taxon>
        <taxon>Tracheophyta</taxon>
        <taxon>Polypodiopsida</taxon>
        <taxon>Polypodiidae</taxon>
        <taxon>Polypodiales</taxon>
        <taxon>Pteridineae</taxon>
        <taxon>Pteridaceae</taxon>
        <taxon>Parkerioideae</taxon>
        <taxon>Ceratopteris</taxon>
    </lineage>
</organism>
<proteinExistence type="predicted"/>
<gene>
    <name evidence="2" type="ORF">KP509_30G052600</name>
</gene>
<protein>
    <submittedName>
        <fullName evidence="2">Uncharacterized protein</fullName>
    </submittedName>
</protein>
<feature type="compositionally biased region" description="Pro residues" evidence="1">
    <location>
        <begin position="30"/>
        <end position="40"/>
    </location>
</feature>
<dbReference type="PANTHER" id="PTHR31579">
    <property type="entry name" value="OS03G0796600 PROTEIN"/>
    <property type="match status" value="1"/>
</dbReference>
<dbReference type="OMA" id="INTGHES"/>
<dbReference type="OrthoDB" id="691424at2759"/>
<dbReference type="Proteomes" id="UP000825935">
    <property type="component" value="Chromosome 30"/>
</dbReference>
<evidence type="ECO:0000313" key="2">
    <source>
        <dbReference type="EMBL" id="KAH7290537.1"/>
    </source>
</evidence>
<sequence length="482" mass="53182">MPSMYALRSAASSSSTPKANFPSHPRGTALPPPVPTPVPSAPRTIHAFNPDVYPSRYASNAVASIRHKVLLQQVNDPATEALMARVRLHDSSGLNYSSSGSPHDPSTVCLAAMVHEFLEEEAKLASCGRARCNCVDGVCADDEEDGANSDGAEDQPQLPDEHVCEILEGLTSYANNPELLLVVDIARAVEAVAEEMDADADREHLASDRLRRSVMQRLRQEGYNAAICKSRWKHGDGLPGGDYEYIDIVMESKTGAKKHDRFIVDIDFRAQFEIARASKQYGQLLDVLPKLFVGRPERLKQVLKIMTNAAKCSLKEQGLLLPPWRKQKYVYAKWFSSYRRTINPESAFSSHNLLDLGSKAPKILSLDFTKEMDLLFYMAQMRGARNGHRHSQCPGNDPRRGNLGTNNAPFIKTGFLTSSSDRLPSDFNECTTATCTDWQLPPLDETRNVSNSRGKVSGISTAFKHPASISKPPTVPRLTMVS</sequence>
<dbReference type="AlphaFoldDB" id="A0A8T2R3F8"/>
<evidence type="ECO:0000256" key="1">
    <source>
        <dbReference type="SAM" id="MobiDB-lite"/>
    </source>
</evidence>
<feature type="region of interest" description="Disordered" evidence="1">
    <location>
        <begin position="463"/>
        <end position="482"/>
    </location>
</feature>
<evidence type="ECO:0000313" key="3">
    <source>
        <dbReference type="Proteomes" id="UP000825935"/>
    </source>
</evidence>